<proteinExistence type="predicted"/>
<name>A0A0L6JPP2_9FIRM</name>
<dbReference type="EMBL" id="LGTC01000001">
    <property type="protein sequence ID" value="KNY27743.1"/>
    <property type="molecule type" value="Genomic_DNA"/>
</dbReference>
<comment type="caution">
    <text evidence="1">The sequence shown here is derived from an EMBL/GenBank/DDBJ whole genome shotgun (WGS) entry which is preliminary data.</text>
</comment>
<protein>
    <submittedName>
        <fullName evidence="1">Uncharacterized protein</fullName>
    </submittedName>
</protein>
<dbReference type="OrthoDB" id="2080129at2"/>
<organism evidence="1 2">
    <name type="scientific">Pseudobacteroides cellulosolvens ATCC 35603 = DSM 2933</name>
    <dbReference type="NCBI Taxonomy" id="398512"/>
    <lineage>
        <taxon>Bacteria</taxon>
        <taxon>Bacillati</taxon>
        <taxon>Bacillota</taxon>
        <taxon>Clostridia</taxon>
        <taxon>Eubacteriales</taxon>
        <taxon>Oscillospiraceae</taxon>
        <taxon>Pseudobacteroides</taxon>
    </lineage>
</organism>
<dbReference type="Proteomes" id="UP000036923">
    <property type="component" value="Unassembled WGS sequence"/>
</dbReference>
<evidence type="ECO:0000313" key="2">
    <source>
        <dbReference type="Proteomes" id="UP000036923"/>
    </source>
</evidence>
<keyword evidence="2" id="KW-1185">Reference proteome</keyword>
<dbReference type="STRING" id="398512.Bccel_3014"/>
<dbReference type="eggNOG" id="ENOG5034CCF">
    <property type="taxonomic scope" value="Bacteria"/>
</dbReference>
<dbReference type="AlphaFoldDB" id="A0A0L6JPP2"/>
<sequence>MVGHRGLFKVTENNKTTGYYTHWGAGTVFSGFYRLKNAFDIKKNQYPEKSISEIFGHLSYSGEYLEIEDMTELVFEPLTSEETESEDKDFDTHGMLEIRVTLNLDENHALVEYNRFYHPGMGSFTIPIDHALHNVNLTISYTEERGITDFFEAAKIFEKGSGVYDLLLQSVQAKELNRELQEPYRNMENEELEVES</sequence>
<evidence type="ECO:0000313" key="1">
    <source>
        <dbReference type="EMBL" id="KNY27743.1"/>
    </source>
</evidence>
<reference evidence="2" key="1">
    <citation type="submission" date="2015-07" db="EMBL/GenBank/DDBJ databases">
        <title>Near-Complete Genome Sequence of the Cellulolytic Bacterium Bacteroides (Pseudobacteroides) cellulosolvens ATCC 35603.</title>
        <authorList>
            <person name="Dassa B."/>
            <person name="Utturkar S.M."/>
            <person name="Klingeman D.M."/>
            <person name="Hurt R.A."/>
            <person name="Keller M."/>
            <person name="Xu J."/>
            <person name="Reddy Y.H.K."/>
            <person name="Borovok I."/>
            <person name="Grinberg I.R."/>
            <person name="Lamed R."/>
            <person name="Zhivin O."/>
            <person name="Bayer E.A."/>
            <person name="Brown S.D."/>
        </authorList>
    </citation>
    <scope>NUCLEOTIDE SEQUENCE [LARGE SCALE GENOMIC DNA]</scope>
    <source>
        <strain evidence="2">DSM 2933</strain>
    </source>
</reference>
<accession>A0A0L6JPP2</accession>
<gene>
    <name evidence="1" type="ORF">Bccel_3014</name>
</gene>
<dbReference type="RefSeq" id="WP_036944769.1">
    <property type="nucleotide sequence ID" value="NZ_JQKC01000035.1"/>
</dbReference>